<feature type="transmembrane region" description="Helical" evidence="7">
    <location>
        <begin position="125"/>
        <end position="150"/>
    </location>
</feature>
<feature type="transmembrane region" description="Helical" evidence="7">
    <location>
        <begin position="205"/>
        <end position="223"/>
    </location>
</feature>
<comment type="similarity">
    <text evidence="5">Belongs to the SAT4 family.</text>
</comment>
<gene>
    <name evidence="9" type="ORF">KHLLAP_LOCUS11395</name>
</gene>
<feature type="transmembrane region" description="Helical" evidence="7">
    <location>
        <begin position="12"/>
        <end position="33"/>
    </location>
</feature>
<keyword evidence="4 7" id="KW-0472">Membrane</keyword>
<organism evidence="9 10">
    <name type="scientific">Anthostomella pinea</name>
    <dbReference type="NCBI Taxonomy" id="933095"/>
    <lineage>
        <taxon>Eukaryota</taxon>
        <taxon>Fungi</taxon>
        <taxon>Dikarya</taxon>
        <taxon>Ascomycota</taxon>
        <taxon>Pezizomycotina</taxon>
        <taxon>Sordariomycetes</taxon>
        <taxon>Xylariomycetidae</taxon>
        <taxon>Xylariales</taxon>
        <taxon>Xylariaceae</taxon>
        <taxon>Anthostomella</taxon>
    </lineage>
</organism>
<evidence type="ECO:0000313" key="10">
    <source>
        <dbReference type="Proteomes" id="UP001295740"/>
    </source>
</evidence>
<keyword evidence="3 7" id="KW-1133">Transmembrane helix</keyword>
<feature type="domain" description="Rhodopsin" evidence="8">
    <location>
        <begin position="29"/>
        <end position="269"/>
    </location>
</feature>
<feature type="compositionally biased region" description="Polar residues" evidence="6">
    <location>
        <begin position="339"/>
        <end position="358"/>
    </location>
</feature>
<keyword evidence="2 7" id="KW-0812">Transmembrane</keyword>
<reference evidence="9" key="1">
    <citation type="submission" date="2023-10" db="EMBL/GenBank/DDBJ databases">
        <authorList>
            <person name="Hackl T."/>
        </authorList>
    </citation>
    <scope>NUCLEOTIDE SEQUENCE</scope>
</reference>
<keyword evidence="10" id="KW-1185">Reference proteome</keyword>
<feature type="transmembrane region" description="Helical" evidence="7">
    <location>
        <begin position="170"/>
        <end position="193"/>
    </location>
</feature>
<proteinExistence type="inferred from homology"/>
<evidence type="ECO:0000256" key="3">
    <source>
        <dbReference type="ARBA" id="ARBA00022989"/>
    </source>
</evidence>
<protein>
    <submittedName>
        <fullName evidence="9">Uu.00g065520.m01.CDS01</fullName>
    </submittedName>
</protein>
<dbReference type="AlphaFoldDB" id="A0AAI8VTQ6"/>
<evidence type="ECO:0000256" key="6">
    <source>
        <dbReference type="SAM" id="MobiDB-lite"/>
    </source>
</evidence>
<comment type="caution">
    <text evidence="9">The sequence shown here is derived from an EMBL/GenBank/DDBJ whole genome shotgun (WGS) entry which is preliminary data.</text>
</comment>
<dbReference type="GO" id="GO:0016020">
    <property type="term" value="C:membrane"/>
    <property type="evidence" value="ECO:0007669"/>
    <property type="project" value="UniProtKB-SubCell"/>
</dbReference>
<feature type="transmembrane region" description="Helical" evidence="7">
    <location>
        <begin position="243"/>
        <end position="263"/>
    </location>
</feature>
<name>A0AAI8VTQ6_9PEZI</name>
<dbReference type="Pfam" id="PF20684">
    <property type="entry name" value="Fung_rhodopsin"/>
    <property type="match status" value="1"/>
</dbReference>
<evidence type="ECO:0000256" key="4">
    <source>
        <dbReference type="ARBA" id="ARBA00023136"/>
    </source>
</evidence>
<sequence>MPDQLYDASLTLVVVSAMFIPVCTILTSLRMWVRWQYGNVGIDDWLLFVGLIIWIPSTCVLFPACYNGLGMHDGRYTKREGIDAMMYFYLFQDLYVWANIPIKLSLCVTLMRLGETKRWMTWTLYVIMFLIALTSALSNIFILSSCTPAAALWDKTLPHYTCRDWRPTIAIAIIYSVVNIFTDFIVALLPVFLLWKLQLAWRQKLAVMGVLSLGILASCATLIRIHTFKFGEENDYLYRMAGLVLWTVIEMALAQVAGSLVAFRPLARRVFGMFSQPTQEPRTSIHTIGQSSRGQSSRGQFRRATSDDVIGLGDLDGRETPRQHHARCPSRSWFKDRNTPTPSQTWLQDPEATSQKSFLTAEEEHV</sequence>
<dbReference type="PANTHER" id="PTHR33048">
    <property type="entry name" value="PTH11-LIKE INTEGRAL MEMBRANE PROTEIN (AFU_ORTHOLOGUE AFUA_5G11245)"/>
    <property type="match status" value="1"/>
</dbReference>
<comment type="subcellular location">
    <subcellularLocation>
        <location evidence="1">Membrane</location>
        <topology evidence="1">Multi-pass membrane protein</topology>
    </subcellularLocation>
</comment>
<evidence type="ECO:0000256" key="5">
    <source>
        <dbReference type="ARBA" id="ARBA00038359"/>
    </source>
</evidence>
<evidence type="ECO:0000256" key="1">
    <source>
        <dbReference type="ARBA" id="ARBA00004141"/>
    </source>
</evidence>
<feature type="region of interest" description="Disordered" evidence="6">
    <location>
        <begin position="278"/>
        <end position="366"/>
    </location>
</feature>
<dbReference type="InterPro" id="IPR052337">
    <property type="entry name" value="SAT4-like"/>
</dbReference>
<feature type="compositionally biased region" description="Polar residues" evidence="6">
    <location>
        <begin position="278"/>
        <end position="288"/>
    </location>
</feature>
<evidence type="ECO:0000256" key="7">
    <source>
        <dbReference type="SAM" id="Phobius"/>
    </source>
</evidence>
<feature type="transmembrane region" description="Helical" evidence="7">
    <location>
        <begin position="94"/>
        <end position="113"/>
    </location>
</feature>
<dbReference type="InterPro" id="IPR049326">
    <property type="entry name" value="Rhodopsin_dom_fungi"/>
</dbReference>
<evidence type="ECO:0000256" key="2">
    <source>
        <dbReference type="ARBA" id="ARBA00022692"/>
    </source>
</evidence>
<dbReference type="Proteomes" id="UP001295740">
    <property type="component" value="Unassembled WGS sequence"/>
</dbReference>
<feature type="transmembrane region" description="Helical" evidence="7">
    <location>
        <begin position="45"/>
        <end position="69"/>
    </location>
</feature>
<dbReference type="EMBL" id="CAUWAG010000018">
    <property type="protein sequence ID" value="CAJ2510927.1"/>
    <property type="molecule type" value="Genomic_DNA"/>
</dbReference>
<feature type="compositionally biased region" description="Low complexity" evidence="6">
    <location>
        <begin position="289"/>
        <end position="303"/>
    </location>
</feature>
<evidence type="ECO:0000259" key="8">
    <source>
        <dbReference type="Pfam" id="PF20684"/>
    </source>
</evidence>
<evidence type="ECO:0000313" key="9">
    <source>
        <dbReference type="EMBL" id="CAJ2510927.1"/>
    </source>
</evidence>
<dbReference type="PANTHER" id="PTHR33048:SF47">
    <property type="entry name" value="INTEGRAL MEMBRANE PROTEIN-RELATED"/>
    <property type="match status" value="1"/>
</dbReference>
<accession>A0AAI8VTQ6</accession>